<comment type="subcellular location">
    <subcellularLocation>
        <location evidence="1">Cell envelope</location>
    </subcellularLocation>
</comment>
<dbReference type="Proteomes" id="UP000269923">
    <property type="component" value="Unassembled WGS sequence"/>
</dbReference>
<dbReference type="Gene3D" id="2.40.50.100">
    <property type="match status" value="1"/>
</dbReference>
<evidence type="ECO:0000256" key="4">
    <source>
        <dbReference type="ARBA" id="ARBA00023054"/>
    </source>
</evidence>
<evidence type="ECO:0000256" key="7">
    <source>
        <dbReference type="SAM" id="SignalP"/>
    </source>
</evidence>
<feature type="domain" description="Multidrug resistance protein MdtA-like alpha-helical hairpin" evidence="8">
    <location>
        <begin position="106"/>
        <end position="182"/>
    </location>
</feature>
<evidence type="ECO:0000259" key="9">
    <source>
        <dbReference type="Pfam" id="PF25917"/>
    </source>
</evidence>
<evidence type="ECO:0000256" key="3">
    <source>
        <dbReference type="ARBA" id="ARBA00022448"/>
    </source>
</evidence>
<dbReference type="InterPro" id="IPR058625">
    <property type="entry name" value="MdtA-like_BSH"/>
</dbReference>
<dbReference type="InterPro" id="IPR030190">
    <property type="entry name" value="MacA_alpha-hairpin_sf"/>
</dbReference>
<evidence type="ECO:0000259" key="10">
    <source>
        <dbReference type="Pfam" id="PF25967"/>
    </source>
</evidence>
<dbReference type="GO" id="GO:0015562">
    <property type="term" value="F:efflux transmembrane transporter activity"/>
    <property type="evidence" value="ECO:0007669"/>
    <property type="project" value="TreeGrafter"/>
</dbReference>
<dbReference type="AlphaFoldDB" id="A0A3P2A6C6"/>
<dbReference type="Pfam" id="PF25876">
    <property type="entry name" value="HH_MFP_RND"/>
    <property type="match status" value="1"/>
</dbReference>
<comment type="similarity">
    <text evidence="2">Belongs to the membrane fusion protein (MFP) (TC 8.A.1) family.</text>
</comment>
<feature type="signal peptide" evidence="7">
    <location>
        <begin position="1"/>
        <end position="18"/>
    </location>
</feature>
<feature type="domain" description="Multidrug resistance protein MdtA-like barrel-sandwich hybrid" evidence="9">
    <location>
        <begin position="59"/>
        <end position="213"/>
    </location>
</feature>
<keyword evidence="7" id="KW-0732">Signal</keyword>
<dbReference type="Pfam" id="PF25917">
    <property type="entry name" value="BSH_RND"/>
    <property type="match status" value="1"/>
</dbReference>
<dbReference type="OrthoDB" id="9784484at2"/>
<proteinExistence type="inferred from homology"/>
<sequence>MMKKFFKILMIISAIAAAAYGGYRYFTPENTVSYITEDVKRGSISQTVSAVGEISASQLVDVGAQASGQIKKMHVVIGQQVQKGDLIAEIDSTSQRNALDNHRAKLDTYRAQLESAQISLKTAQKKFDRYRVLQQEDAVSKEEFENVEDSLAAAKAKIKELHSVIRQTETAINTAEADLGYTRITAPMGGTVVSLVVEEGQTVNANNTTPTIVQIADLGTMLNKMQIAEGDATKVKAGQNLSFTILSEPDTPIEGVLDSIDPGLTTLSKGSYSKSTDSTDNAVYYYARALIDNPEGKLAIGMTTQNTIEINRADNVLIVPNTVIKNQKGKKTVRVLGADGKPQPREVETGLKDSMNVEIRKGLKEGEQVIVSEMSASEQEAQVNGRPRRSPMR</sequence>
<dbReference type="PANTHER" id="PTHR30469">
    <property type="entry name" value="MULTIDRUG RESISTANCE PROTEIN MDTA"/>
    <property type="match status" value="1"/>
</dbReference>
<gene>
    <name evidence="11" type="ORF">EII21_09640</name>
</gene>
<dbReference type="GO" id="GO:1990195">
    <property type="term" value="C:macrolide transmembrane transporter complex"/>
    <property type="evidence" value="ECO:0007669"/>
    <property type="project" value="InterPro"/>
</dbReference>
<dbReference type="Gene3D" id="2.40.420.20">
    <property type="match status" value="1"/>
</dbReference>
<dbReference type="InterPro" id="IPR006143">
    <property type="entry name" value="RND_pump_MFP"/>
</dbReference>
<dbReference type="Gene3D" id="6.10.140.1990">
    <property type="match status" value="1"/>
</dbReference>
<keyword evidence="3" id="KW-0813">Transport</keyword>
<keyword evidence="4 5" id="KW-0175">Coiled coil</keyword>
<evidence type="ECO:0000256" key="1">
    <source>
        <dbReference type="ARBA" id="ARBA00004196"/>
    </source>
</evidence>
<dbReference type="GO" id="GO:0019898">
    <property type="term" value="C:extrinsic component of membrane"/>
    <property type="evidence" value="ECO:0007669"/>
    <property type="project" value="InterPro"/>
</dbReference>
<evidence type="ECO:0000313" key="12">
    <source>
        <dbReference type="Proteomes" id="UP000269923"/>
    </source>
</evidence>
<dbReference type="GO" id="GO:1990281">
    <property type="term" value="C:efflux pump complex"/>
    <property type="evidence" value="ECO:0007669"/>
    <property type="project" value="TreeGrafter"/>
</dbReference>
<dbReference type="SUPFAM" id="SSF111369">
    <property type="entry name" value="HlyD-like secretion proteins"/>
    <property type="match status" value="1"/>
</dbReference>
<evidence type="ECO:0000256" key="5">
    <source>
        <dbReference type="SAM" id="Coils"/>
    </source>
</evidence>
<dbReference type="PANTHER" id="PTHR30469:SF33">
    <property type="entry name" value="SLR1207 PROTEIN"/>
    <property type="match status" value="1"/>
</dbReference>
<dbReference type="InterPro" id="IPR058624">
    <property type="entry name" value="MdtA-like_HH"/>
</dbReference>
<feature type="region of interest" description="Disordered" evidence="6">
    <location>
        <begin position="372"/>
        <end position="393"/>
    </location>
</feature>
<evidence type="ECO:0000259" key="8">
    <source>
        <dbReference type="Pfam" id="PF25876"/>
    </source>
</evidence>
<dbReference type="EMBL" id="RQYC01000021">
    <property type="protein sequence ID" value="RRD89203.1"/>
    <property type="molecule type" value="Genomic_DNA"/>
</dbReference>
<dbReference type="GO" id="GO:1990961">
    <property type="term" value="P:xenobiotic detoxification by transmembrane export across the plasma membrane"/>
    <property type="evidence" value="ECO:0007669"/>
    <property type="project" value="InterPro"/>
</dbReference>
<accession>A0A3P2A6C6</accession>
<dbReference type="Pfam" id="PF25967">
    <property type="entry name" value="RND-MFP_C"/>
    <property type="match status" value="1"/>
</dbReference>
<feature type="domain" description="Multidrug resistance protein MdtA-like C-terminal permuted SH3" evidence="10">
    <location>
        <begin position="315"/>
        <end position="374"/>
    </location>
</feature>
<evidence type="ECO:0000313" key="11">
    <source>
        <dbReference type="EMBL" id="RRD89203.1"/>
    </source>
</evidence>
<evidence type="ECO:0000256" key="2">
    <source>
        <dbReference type="ARBA" id="ARBA00009477"/>
    </source>
</evidence>
<name>A0A3P2A6C6_9NEIS</name>
<protein>
    <submittedName>
        <fullName evidence="11">Efflux RND transporter periplasmic adaptor subunit</fullName>
    </submittedName>
</protein>
<dbReference type="InterPro" id="IPR058627">
    <property type="entry name" value="MdtA-like_C"/>
</dbReference>
<keyword evidence="12" id="KW-1185">Reference proteome</keyword>
<evidence type="ECO:0000256" key="6">
    <source>
        <dbReference type="SAM" id="MobiDB-lite"/>
    </source>
</evidence>
<feature type="coiled-coil region" evidence="5">
    <location>
        <begin position="99"/>
        <end position="178"/>
    </location>
</feature>
<dbReference type="Gene3D" id="2.40.30.170">
    <property type="match status" value="1"/>
</dbReference>
<comment type="caution">
    <text evidence="11">The sequence shown here is derived from an EMBL/GenBank/DDBJ whole genome shotgun (WGS) entry which is preliminary data.</text>
</comment>
<reference evidence="11 12" key="1">
    <citation type="submission" date="2018-11" db="EMBL/GenBank/DDBJ databases">
        <title>Genomes From Bacteria Associated with the Canine Oral Cavity: a Test Case for Automated Genome-Based Taxonomic Assignment.</title>
        <authorList>
            <person name="Coil D.A."/>
            <person name="Jospin G."/>
            <person name="Darling A.E."/>
            <person name="Wallis C."/>
            <person name="Davis I.J."/>
            <person name="Harris S."/>
            <person name="Eisen J.A."/>
            <person name="Holcombe L.J."/>
            <person name="O'Flynn C."/>
        </authorList>
    </citation>
    <scope>NUCLEOTIDE SEQUENCE [LARGE SCALE GENOMIC DNA]</scope>
    <source>
        <strain evidence="11 12">COT-280</strain>
    </source>
</reference>
<dbReference type="NCBIfam" id="TIGR01730">
    <property type="entry name" value="RND_mfp"/>
    <property type="match status" value="1"/>
</dbReference>
<feature type="chain" id="PRO_5018135996" evidence="7">
    <location>
        <begin position="19"/>
        <end position="393"/>
    </location>
</feature>
<organism evidence="11 12">
    <name type="scientific">Conchiformibius steedae</name>
    <dbReference type="NCBI Taxonomy" id="153493"/>
    <lineage>
        <taxon>Bacteria</taxon>
        <taxon>Pseudomonadati</taxon>
        <taxon>Pseudomonadota</taxon>
        <taxon>Betaproteobacteria</taxon>
        <taxon>Neisseriales</taxon>
        <taxon>Neisseriaceae</taxon>
        <taxon>Conchiformibius</taxon>
    </lineage>
</organism>
<dbReference type="STRING" id="1121352.GCA_000620925_01224"/>
<dbReference type="GO" id="GO:0030313">
    <property type="term" value="C:cell envelope"/>
    <property type="evidence" value="ECO:0007669"/>
    <property type="project" value="UniProtKB-SubCell"/>
</dbReference>